<dbReference type="InterPro" id="IPR022029">
    <property type="entry name" value="YoaR-like_PG-bd"/>
</dbReference>
<accession>A0A0F9ZZC8</accession>
<evidence type="ECO:0000256" key="1">
    <source>
        <dbReference type="SAM" id="Phobius"/>
    </source>
</evidence>
<dbReference type="AlphaFoldDB" id="A0A0F9ZZC8"/>
<dbReference type="PANTHER" id="PTHR35788">
    <property type="entry name" value="EXPORTED PROTEIN-RELATED"/>
    <property type="match status" value="1"/>
</dbReference>
<gene>
    <name evidence="3" type="ORF">UR35_C0009G0037</name>
</gene>
<keyword evidence="1" id="KW-0812">Transmembrane</keyword>
<dbReference type="EMBL" id="LBOW01000009">
    <property type="protein sequence ID" value="KKP44326.1"/>
    <property type="molecule type" value="Genomic_DNA"/>
</dbReference>
<evidence type="ECO:0000313" key="3">
    <source>
        <dbReference type="EMBL" id="KKP44326.1"/>
    </source>
</evidence>
<comment type="caution">
    <text evidence="3">The sequence shown here is derived from an EMBL/GenBank/DDBJ whole genome shotgun (WGS) entry which is preliminary data.</text>
</comment>
<feature type="domain" description="YoaR-like putative peptidoglycan binding" evidence="2">
    <location>
        <begin position="74"/>
        <end position="178"/>
    </location>
</feature>
<dbReference type="InterPro" id="IPR007391">
    <property type="entry name" value="Vancomycin_resist_VanW"/>
</dbReference>
<dbReference type="Proteomes" id="UP000034778">
    <property type="component" value="Unassembled WGS sequence"/>
</dbReference>
<dbReference type="Pfam" id="PF12229">
    <property type="entry name" value="PG_binding_4"/>
    <property type="match status" value="2"/>
</dbReference>
<evidence type="ECO:0000259" key="2">
    <source>
        <dbReference type="Pfam" id="PF12229"/>
    </source>
</evidence>
<dbReference type="PATRIC" id="fig|1618566.3.peg.749"/>
<dbReference type="InterPro" id="IPR052913">
    <property type="entry name" value="Glycopeptide_resist_protein"/>
</dbReference>
<feature type="transmembrane region" description="Helical" evidence="1">
    <location>
        <begin position="9"/>
        <end position="29"/>
    </location>
</feature>
<protein>
    <recommendedName>
        <fullName evidence="2">YoaR-like putative peptidoglycan binding domain-containing protein</fullName>
    </recommendedName>
</protein>
<dbReference type="STRING" id="1618566.UR35_C0009G0037"/>
<dbReference type="Pfam" id="PF04294">
    <property type="entry name" value="VanW"/>
    <property type="match status" value="1"/>
</dbReference>
<organism evidence="3 4">
    <name type="scientific">Candidatus Woesebacteria bacterium GW2011_GWB1_33_22</name>
    <dbReference type="NCBI Taxonomy" id="1618566"/>
    <lineage>
        <taxon>Bacteria</taxon>
        <taxon>Candidatus Woeseibacteriota</taxon>
    </lineage>
</organism>
<feature type="domain" description="YoaR-like putative peptidoglycan binding" evidence="2">
    <location>
        <begin position="228"/>
        <end position="296"/>
    </location>
</feature>
<name>A0A0F9ZZC8_9BACT</name>
<dbReference type="PANTHER" id="PTHR35788:SF1">
    <property type="entry name" value="EXPORTED PROTEIN"/>
    <property type="match status" value="1"/>
</dbReference>
<sequence length="564" mass="62781">MVSYLMTKIFIYFFVALLFFVSIITIPFIKKIYPNTYIAGIYLGDKTKETATNLLLENIKIPEKIIFKINGISYEILTSEIDLEYDFNATIERAYNFPNKLGLILKPVNLGLKLDFEKNKLTETLLIISSKTGIEPIKPSAKIVNGVIVINPGKNGVEIDINEIESKILTNISLQINEELSFNTKVVDASLKPSELEDYKVRATKLIGKEIIFTFEEHNIKLSDNNLLELLDPRGDYSQELIEGQIKKASRAVNRNPQDSVFIVENNIVQEFTPSKDGITINEDKLVENIKVAMDDLLNSDSKAITLEIPVVIYPAKIKNEDVNDLGINTLLGRGNSNFKGSIPNRIYNVDLAQSRFKGVLIPPNEEVSFNNILGDVSSLTGYKAAYVIKDGKTVLGDGGGVCQVSTTLFRALLNAGLPIIERRAHAYRVGYYEQGFPPGLDATVYSPTTDLKFKNDTPAYILIQPTINLANLTLTFEIYGTSDGRVATTSKPIISSQTAPPADLYIDDPTLPAGTVKQIEHKAWGAKVTFDYNVVKNGETIISQRFVSNYRPWQAIYLRGTAQ</sequence>
<keyword evidence="1" id="KW-0472">Membrane</keyword>
<reference evidence="3 4" key="1">
    <citation type="journal article" date="2015" name="Nature">
        <title>rRNA introns, odd ribosomes, and small enigmatic genomes across a large radiation of phyla.</title>
        <authorList>
            <person name="Brown C.T."/>
            <person name="Hug L.A."/>
            <person name="Thomas B.C."/>
            <person name="Sharon I."/>
            <person name="Castelle C.J."/>
            <person name="Singh A."/>
            <person name="Wilkins M.J."/>
            <person name="Williams K.H."/>
            <person name="Banfield J.F."/>
        </authorList>
    </citation>
    <scope>NUCLEOTIDE SEQUENCE [LARGE SCALE GENOMIC DNA]</scope>
</reference>
<proteinExistence type="predicted"/>
<keyword evidence="1" id="KW-1133">Transmembrane helix</keyword>
<evidence type="ECO:0000313" key="4">
    <source>
        <dbReference type="Proteomes" id="UP000034778"/>
    </source>
</evidence>